<evidence type="ECO:0000256" key="2">
    <source>
        <dbReference type="SAM" id="MobiDB-lite"/>
    </source>
</evidence>
<feature type="compositionally biased region" description="Polar residues" evidence="2">
    <location>
        <begin position="166"/>
        <end position="175"/>
    </location>
</feature>
<dbReference type="Pfam" id="PF01190">
    <property type="entry name" value="Pollen_Ole_e_1"/>
    <property type="match status" value="1"/>
</dbReference>
<dbReference type="STRING" id="3988.B9SAV4"/>
<sequence length="486" mass="54480">MAFFPSYILLLSFLVIVSAGDYDYASNPNNSYGSTPMSANVPKLDNKYASGSTPTSENVKPDYEYAPKSKPHNVPKDEYNLEPESNVVKPEGEYEKPKPDKTMYIPKPKSDNIKPENEYGAISKPDIVKPHNNYSPKPEPETTYPKLKLEYVKPDKEHSTPKSKSDTVSLDNTYPQPKKEYSKSSEEYNSKSKSDIVKPDDTYTKPKPTYSKPTSYITKPDSTYSESKPEYVNSNEEYKPKTKSDNVKPESTYPKSKPEYVKPSEEYSSKPESETLNHDNTYFTPESDIKSDEEYIPKPKTDKVNYGYIPKPDHKKPHSEYLPKHNLNHPELTVPKPDTVEEGHGYGPELENPLRVGIEGLVLCKSGSSYIPVEGAVARITCSVLDKSGYKTTPFSCLTGATDAKGYFFKALSLLGLDDDLKLIDCKVNLERSPLETCSIPTDVNKGITGAHLSSYRILSDKKLKLFSVGPFFYTSEPKSTPTTGY</sequence>
<evidence type="ECO:0000313" key="4">
    <source>
        <dbReference type="EMBL" id="EEF39308.1"/>
    </source>
</evidence>
<evidence type="ECO:0000256" key="3">
    <source>
        <dbReference type="SAM" id="SignalP"/>
    </source>
</evidence>
<protein>
    <submittedName>
        <fullName evidence="4">Structural constituent of cell wall, putative</fullName>
    </submittedName>
</protein>
<feature type="region of interest" description="Disordered" evidence="2">
    <location>
        <begin position="43"/>
        <end position="286"/>
    </location>
</feature>
<dbReference type="EMBL" id="EQ973909">
    <property type="protein sequence ID" value="EEF39308.1"/>
    <property type="molecule type" value="Genomic_DNA"/>
</dbReference>
<feature type="compositionally biased region" description="Polar residues" evidence="2">
    <location>
        <begin position="49"/>
        <end position="58"/>
    </location>
</feature>
<feature type="compositionally biased region" description="Basic and acidic residues" evidence="2">
    <location>
        <begin position="108"/>
        <end position="117"/>
    </location>
</feature>
<dbReference type="InParanoid" id="B9SAV4"/>
<dbReference type="PANTHER" id="PTHR33470">
    <property type="entry name" value="OS01G0164075 PROTEIN"/>
    <property type="match status" value="1"/>
</dbReference>
<gene>
    <name evidence="4" type="ORF">RCOM_1179470</name>
</gene>
<dbReference type="PANTHER" id="PTHR33470:SF40">
    <property type="entry name" value="PROTEIN SEED AND ROOT HAIR PROTECTIVE PROTEIN"/>
    <property type="match status" value="1"/>
</dbReference>
<evidence type="ECO:0000256" key="1">
    <source>
        <dbReference type="ARBA" id="ARBA00022729"/>
    </source>
</evidence>
<dbReference type="OrthoDB" id="852053at2759"/>
<dbReference type="eggNOG" id="ENOG502S1TD">
    <property type="taxonomic scope" value="Eukaryota"/>
</dbReference>
<accession>B9SAV4</accession>
<keyword evidence="5" id="KW-1185">Reference proteome</keyword>
<dbReference type="GO" id="GO:0009723">
    <property type="term" value="P:response to ethylene"/>
    <property type="evidence" value="ECO:0000318"/>
    <property type="project" value="GO_Central"/>
</dbReference>
<dbReference type="OMA" id="KVDYNPH"/>
<reference evidence="5" key="1">
    <citation type="journal article" date="2010" name="Nat. Biotechnol.">
        <title>Draft genome sequence of the oilseed species Ricinus communis.</title>
        <authorList>
            <person name="Chan A.P."/>
            <person name="Crabtree J."/>
            <person name="Zhao Q."/>
            <person name="Lorenzi H."/>
            <person name="Orvis J."/>
            <person name="Puiu D."/>
            <person name="Melake-Berhan A."/>
            <person name="Jones K.M."/>
            <person name="Redman J."/>
            <person name="Chen G."/>
            <person name="Cahoon E.B."/>
            <person name="Gedil M."/>
            <person name="Stanke M."/>
            <person name="Haas B.J."/>
            <person name="Wortman J.R."/>
            <person name="Fraser-Liggett C.M."/>
            <person name="Ravel J."/>
            <person name="Rabinowicz P.D."/>
        </authorList>
    </citation>
    <scope>NUCLEOTIDE SEQUENCE [LARGE SCALE GENOMIC DNA]</scope>
    <source>
        <strain evidence="5">cv. Hale</strain>
    </source>
</reference>
<feature type="compositionally biased region" description="Polar residues" evidence="2">
    <location>
        <begin position="211"/>
        <end position="226"/>
    </location>
</feature>
<feature type="compositionally biased region" description="Basic and acidic residues" evidence="2">
    <location>
        <begin position="177"/>
        <end position="204"/>
    </location>
</feature>
<feature type="chain" id="PRO_5002889213" evidence="3">
    <location>
        <begin position="20"/>
        <end position="486"/>
    </location>
</feature>
<organism evidence="4 5">
    <name type="scientific">Ricinus communis</name>
    <name type="common">Castor bean</name>
    <dbReference type="NCBI Taxonomy" id="3988"/>
    <lineage>
        <taxon>Eukaryota</taxon>
        <taxon>Viridiplantae</taxon>
        <taxon>Streptophyta</taxon>
        <taxon>Embryophyta</taxon>
        <taxon>Tracheophyta</taxon>
        <taxon>Spermatophyta</taxon>
        <taxon>Magnoliopsida</taxon>
        <taxon>eudicotyledons</taxon>
        <taxon>Gunneridae</taxon>
        <taxon>Pentapetalae</taxon>
        <taxon>rosids</taxon>
        <taxon>fabids</taxon>
        <taxon>Malpighiales</taxon>
        <taxon>Euphorbiaceae</taxon>
        <taxon>Acalyphoideae</taxon>
        <taxon>Acalypheae</taxon>
        <taxon>Ricinus</taxon>
    </lineage>
</organism>
<feature type="compositionally biased region" description="Basic and acidic residues" evidence="2">
    <location>
        <begin position="256"/>
        <end position="277"/>
    </location>
</feature>
<name>B9SAV4_RICCO</name>
<evidence type="ECO:0000313" key="5">
    <source>
        <dbReference type="Proteomes" id="UP000008311"/>
    </source>
</evidence>
<dbReference type="Proteomes" id="UP000008311">
    <property type="component" value="Unassembled WGS sequence"/>
</dbReference>
<dbReference type="GO" id="GO:0071944">
    <property type="term" value="C:cell periphery"/>
    <property type="evidence" value="ECO:0000318"/>
    <property type="project" value="GO_Central"/>
</dbReference>
<feature type="compositionally biased region" description="Basic and acidic residues" evidence="2">
    <location>
        <begin position="236"/>
        <end position="248"/>
    </location>
</feature>
<proteinExistence type="predicted"/>
<keyword evidence="1 3" id="KW-0732">Signal</keyword>
<feature type="compositionally biased region" description="Basic and acidic residues" evidence="2">
    <location>
        <begin position="90"/>
        <end position="101"/>
    </location>
</feature>
<feature type="compositionally biased region" description="Basic and acidic residues" evidence="2">
    <location>
        <begin position="147"/>
        <end position="165"/>
    </location>
</feature>
<feature type="signal peptide" evidence="3">
    <location>
        <begin position="1"/>
        <end position="19"/>
    </location>
</feature>
<dbReference type="AlphaFoldDB" id="B9SAV4"/>